<gene>
    <name evidence="2" type="ORF">MAPG_11359</name>
</gene>
<dbReference type="EMBL" id="GL876980">
    <property type="protein sequence ID" value="KLU92413.1"/>
    <property type="molecule type" value="Genomic_DNA"/>
</dbReference>
<dbReference type="VEuPathDB" id="FungiDB:MAPG_11359"/>
<reference evidence="3" key="4">
    <citation type="journal article" date="2015" name="G3 (Bethesda)">
        <title>Genome sequences of three phytopathogenic species of the Magnaporthaceae family of fungi.</title>
        <authorList>
            <person name="Okagaki L.H."/>
            <person name="Nunes C.C."/>
            <person name="Sailsbery J."/>
            <person name="Clay B."/>
            <person name="Brown D."/>
            <person name="John T."/>
            <person name="Oh Y."/>
            <person name="Young N."/>
            <person name="Fitzgerald M."/>
            <person name="Haas B.J."/>
            <person name="Zeng Q."/>
            <person name="Young S."/>
            <person name="Adiconis X."/>
            <person name="Fan L."/>
            <person name="Levin J.Z."/>
            <person name="Mitchell T.K."/>
            <person name="Okubara P.A."/>
            <person name="Farman M.L."/>
            <person name="Kohn L.M."/>
            <person name="Birren B."/>
            <person name="Ma L.-J."/>
            <person name="Dean R.A."/>
        </authorList>
    </citation>
    <scope>NUCLEOTIDE SEQUENCE</scope>
    <source>
        <strain evidence="3">ATCC 64411 / 73-15</strain>
    </source>
</reference>
<feature type="transmembrane region" description="Helical" evidence="1">
    <location>
        <begin position="167"/>
        <end position="193"/>
    </location>
</feature>
<dbReference type="AlphaFoldDB" id="A0A0C4EF24"/>
<dbReference type="OrthoDB" id="72269at2759"/>
<feature type="transmembrane region" description="Helical" evidence="1">
    <location>
        <begin position="122"/>
        <end position="141"/>
    </location>
</feature>
<reference evidence="2" key="3">
    <citation type="submission" date="2011-03" db="EMBL/GenBank/DDBJ databases">
        <title>Annotation of Magnaporthe poae ATCC 64411.</title>
        <authorList>
            <person name="Ma L.-J."/>
            <person name="Dead R."/>
            <person name="Young S.K."/>
            <person name="Zeng Q."/>
            <person name="Gargeya S."/>
            <person name="Fitzgerald M."/>
            <person name="Haas B."/>
            <person name="Abouelleil A."/>
            <person name="Alvarado L."/>
            <person name="Arachchi H.M."/>
            <person name="Berlin A."/>
            <person name="Brown A."/>
            <person name="Chapman S.B."/>
            <person name="Chen Z."/>
            <person name="Dunbar C."/>
            <person name="Freedman E."/>
            <person name="Gearin G."/>
            <person name="Gellesch M."/>
            <person name="Goldberg J."/>
            <person name="Griggs A."/>
            <person name="Gujja S."/>
            <person name="Heiman D."/>
            <person name="Howarth C."/>
            <person name="Larson L."/>
            <person name="Lui A."/>
            <person name="MacDonald P.J.P."/>
            <person name="Mehta T."/>
            <person name="Montmayeur A."/>
            <person name="Murphy C."/>
            <person name="Neiman D."/>
            <person name="Pearson M."/>
            <person name="Priest M."/>
            <person name="Roberts A."/>
            <person name="Saif S."/>
            <person name="Shea T."/>
            <person name="Shenoy N."/>
            <person name="Sisk P."/>
            <person name="Stolte C."/>
            <person name="Sykes S."/>
            <person name="Yandava C."/>
            <person name="Wortman J."/>
            <person name="Nusbaum C."/>
            <person name="Birren B."/>
        </authorList>
    </citation>
    <scope>NUCLEOTIDE SEQUENCE</scope>
    <source>
        <strain evidence="2">ATCC 64411</strain>
    </source>
</reference>
<dbReference type="STRING" id="644358.A0A0C4EF24"/>
<evidence type="ECO:0000313" key="3">
    <source>
        <dbReference type="EnsemblFungi" id="MAPG_11359T0"/>
    </source>
</evidence>
<keyword evidence="1" id="KW-1133">Transmembrane helix</keyword>
<feature type="transmembrane region" description="Helical" evidence="1">
    <location>
        <begin position="306"/>
        <end position="324"/>
    </location>
</feature>
<dbReference type="EMBL" id="ADBL01002796">
    <property type="status" value="NOT_ANNOTATED_CDS"/>
    <property type="molecule type" value="Genomic_DNA"/>
</dbReference>
<protein>
    <submittedName>
        <fullName evidence="2 3">Uncharacterized protein</fullName>
    </submittedName>
</protein>
<reference evidence="2" key="1">
    <citation type="submission" date="2010-05" db="EMBL/GenBank/DDBJ databases">
        <title>The Genome Sequence of Magnaporthe poae strain ATCC 64411.</title>
        <authorList>
            <consortium name="The Broad Institute Genome Sequencing Platform"/>
            <consortium name="Broad Institute Genome Sequencing Center for Infectious Disease"/>
            <person name="Ma L.-J."/>
            <person name="Dead R."/>
            <person name="Young S."/>
            <person name="Zeng Q."/>
            <person name="Koehrsen M."/>
            <person name="Alvarado L."/>
            <person name="Berlin A."/>
            <person name="Chapman S.B."/>
            <person name="Chen Z."/>
            <person name="Freedman E."/>
            <person name="Gellesch M."/>
            <person name="Goldberg J."/>
            <person name="Griggs A."/>
            <person name="Gujja S."/>
            <person name="Heilman E.R."/>
            <person name="Heiman D."/>
            <person name="Hepburn T."/>
            <person name="Howarth C."/>
            <person name="Jen D."/>
            <person name="Larson L."/>
            <person name="Mehta T."/>
            <person name="Neiman D."/>
            <person name="Pearson M."/>
            <person name="Roberts A."/>
            <person name="Saif S."/>
            <person name="Shea T."/>
            <person name="Shenoy N."/>
            <person name="Sisk P."/>
            <person name="Stolte C."/>
            <person name="Sykes S."/>
            <person name="Walk T."/>
            <person name="White J."/>
            <person name="Yandava C."/>
            <person name="Haas B."/>
            <person name="Nusbaum C."/>
            <person name="Birren B."/>
        </authorList>
    </citation>
    <scope>NUCLEOTIDE SEQUENCE</scope>
    <source>
        <strain evidence="2">ATCC 64411</strain>
    </source>
</reference>
<feature type="transmembrane region" description="Helical" evidence="1">
    <location>
        <begin position="205"/>
        <end position="230"/>
    </location>
</feature>
<reference evidence="4" key="2">
    <citation type="submission" date="2010-05" db="EMBL/GenBank/DDBJ databases">
        <title>The genome sequence of Magnaporthe poae strain ATCC 64411.</title>
        <authorList>
            <person name="Ma L.-J."/>
            <person name="Dead R."/>
            <person name="Young S."/>
            <person name="Zeng Q."/>
            <person name="Koehrsen M."/>
            <person name="Alvarado L."/>
            <person name="Berlin A."/>
            <person name="Chapman S.B."/>
            <person name="Chen Z."/>
            <person name="Freedman E."/>
            <person name="Gellesch M."/>
            <person name="Goldberg J."/>
            <person name="Griggs A."/>
            <person name="Gujja S."/>
            <person name="Heilman E.R."/>
            <person name="Heiman D."/>
            <person name="Hepburn T."/>
            <person name="Howarth C."/>
            <person name="Jen D."/>
            <person name="Larson L."/>
            <person name="Mehta T."/>
            <person name="Neiman D."/>
            <person name="Pearson M."/>
            <person name="Roberts A."/>
            <person name="Saif S."/>
            <person name="Shea T."/>
            <person name="Shenoy N."/>
            <person name="Sisk P."/>
            <person name="Stolte C."/>
            <person name="Sykes S."/>
            <person name="Walk T."/>
            <person name="White J."/>
            <person name="Yandava C."/>
            <person name="Haas B."/>
            <person name="Nusbaum C."/>
            <person name="Birren B."/>
        </authorList>
    </citation>
    <scope>NUCLEOTIDE SEQUENCE [LARGE SCALE GENOMIC DNA]</scope>
    <source>
        <strain evidence="4">ATCC 64411 / 73-15</strain>
    </source>
</reference>
<dbReference type="OMA" id="RGPWLFL"/>
<evidence type="ECO:0000313" key="4">
    <source>
        <dbReference type="Proteomes" id="UP000011715"/>
    </source>
</evidence>
<evidence type="ECO:0000313" key="2">
    <source>
        <dbReference type="EMBL" id="KLU92413.1"/>
    </source>
</evidence>
<feature type="transmembrane region" description="Helical" evidence="1">
    <location>
        <begin position="53"/>
        <end position="74"/>
    </location>
</feature>
<name>A0A0C4EF24_MAGP6</name>
<keyword evidence="1" id="KW-0812">Transmembrane</keyword>
<sequence length="385" mass="41848">MSSSPESLFYKAALVVAVASLWGMMAWNGTLAALLVAAWTGKLEDGSALRTRYTGVPILDFGITVLVAFFYSGTDGSDDVYRLALVDGFATLQVFYLWLYAEDILRQQLPRLRRSPTIIKPLVWTLAADMVGGAIALPLYFAEQAKSRAPQGEGEALVKPRMRKDSILATAAARALPLSFLLGAVLPLAPFVWPMPNILTRHQHYGTVAAFVLCPIWVSAFQKLLTAVQIPWLRASPTGPGTTLRALRAAYIFTAILAAFGHVYAVQALLEKAEGSPWSVLASAYIPPPFRGMAETGRKLLDGPRLFLLYDCALMPLVSLAWAYCETLSVLEGGSPLRLFSRVAVPLVLLVAYVVLGAGCTVTLVLFWREGILLRRSETGRKSAS</sequence>
<dbReference type="Proteomes" id="UP000011715">
    <property type="component" value="Unassembled WGS sequence"/>
</dbReference>
<accession>A0A0C4EF24</accession>
<feature type="transmembrane region" description="Helical" evidence="1">
    <location>
        <begin position="12"/>
        <end position="41"/>
    </location>
</feature>
<reference evidence="3" key="5">
    <citation type="submission" date="2015-06" db="UniProtKB">
        <authorList>
            <consortium name="EnsemblFungi"/>
        </authorList>
    </citation>
    <scope>IDENTIFICATION</scope>
    <source>
        <strain evidence="3">ATCC 64411</strain>
    </source>
</reference>
<feature type="transmembrane region" description="Helical" evidence="1">
    <location>
        <begin position="80"/>
        <end position="101"/>
    </location>
</feature>
<evidence type="ECO:0000256" key="1">
    <source>
        <dbReference type="SAM" id="Phobius"/>
    </source>
</evidence>
<feature type="transmembrane region" description="Helical" evidence="1">
    <location>
        <begin position="344"/>
        <end position="368"/>
    </location>
</feature>
<keyword evidence="1" id="KW-0472">Membrane</keyword>
<organism evidence="3 4">
    <name type="scientific">Magnaporthiopsis poae (strain ATCC 64411 / 73-15)</name>
    <name type="common">Kentucky bluegrass fungus</name>
    <name type="synonym">Magnaporthe poae</name>
    <dbReference type="NCBI Taxonomy" id="644358"/>
    <lineage>
        <taxon>Eukaryota</taxon>
        <taxon>Fungi</taxon>
        <taxon>Dikarya</taxon>
        <taxon>Ascomycota</taxon>
        <taxon>Pezizomycotina</taxon>
        <taxon>Sordariomycetes</taxon>
        <taxon>Sordariomycetidae</taxon>
        <taxon>Magnaporthales</taxon>
        <taxon>Magnaporthaceae</taxon>
        <taxon>Magnaporthiopsis</taxon>
    </lineage>
</organism>
<dbReference type="EnsemblFungi" id="MAPG_11359T0">
    <property type="protein sequence ID" value="MAPG_11359T0"/>
    <property type="gene ID" value="MAPG_11359"/>
</dbReference>
<dbReference type="eggNOG" id="ENOG502SHFM">
    <property type="taxonomic scope" value="Eukaryota"/>
</dbReference>
<proteinExistence type="predicted"/>
<keyword evidence="4" id="KW-1185">Reference proteome</keyword>
<feature type="transmembrane region" description="Helical" evidence="1">
    <location>
        <begin position="250"/>
        <end position="270"/>
    </location>
</feature>